<evidence type="ECO:0000313" key="1">
    <source>
        <dbReference type="EMBL" id="GBP84327.1"/>
    </source>
</evidence>
<keyword evidence="2" id="KW-1185">Reference proteome</keyword>
<protein>
    <submittedName>
        <fullName evidence="1">Uncharacterized protein</fullName>
    </submittedName>
</protein>
<name>A0A4C1ZCI1_EUMVA</name>
<accession>A0A4C1ZCI1</accession>
<gene>
    <name evidence="1" type="ORF">EVAR_61544_1</name>
</gene>
<dbReference type="EMBL" id="BGZK01001672">
    <property type="protein sequence ID" value="GBP84327.1"/>
    <property type="molecule type" value="Genomic_DNA"/>
</dbReference>
<sequence>MYILAFARGSHDRDRPPVLHSVPGLALASDRNPAIDFDSGLLLDPGPALISDLDAALHSYFSPALICAAVRRGCRRARARRC</sequence>
<dbReference type="Proteomes" id="UP000299102">
    <property type="component" value="Unassembled WGS sequence"/>
</dbReference>
<organism evidence="1 2">
    <name type="scientific">Eumeta variegata</name>
    <name type="common">Bagworm moth</name>
    <name type="synonym">Eumeta japonica</name>
    <dbReference type="NCBI Taxonomy" id="151549"/>
    <lineage>
        <taxon>Eukaryota</taxon>
        <taxon>Metazoa</taxon>
        <taxon>Ecdysozoa</taxon>
        <taxon>Arthropoda</taxon>
        <taxon>Hexapoda</taxon>
        <taxon>Insecta</taxon>
        <taxon>Pterygota</taxon>
        <taxon>Neoptera</taxon>
        <taxon>Endopterygota</taxon>
        <taxon>Lepidoptera</taxon>
        <taxon>Glossata</taxon>
        <taxon>Ditrysia</taxon>
        <taxon>Tineoidea</taxon>
        <taxon>Psychidae</taxon>
        <taxon>Oiketicinae</taxon>
        <taxon>Eumeta</taxon>
    </lineage>
</organism>
<dbReference type="AlphaFoldDB" id="A0A4C1ZCI1"/>
<proteinExistence type="predicted"/>
<comment type="caution">
    <text evidence="1">The sequence shown here is derived from an EMBL/GenBank/DDBJ whole genome shotgun (WGS) entry which is preliminary data.</text>
</comment>
<evidence type="ECO:0000313" key="2">
    <source>
        <dbReference type="Proteomes" id="UP000299102"/>
    </source>
</evidence>
<reference evidence="1 2" key="1">
    <citation type="journal article" date="2019" name="Commun. Biol.">
        <title>The bagworm genome reveals a unique fibroin gene that provides high tensile strength.</title>
        <authorList>
            <person name="Kono N."/>
            <person name="Nakamura H."/>
            <person name="Ohtoshi R."/>
            <person name="Tomita M."/>
            <person name="Numata K."/>
            <person name="Arakawa K."/>
        </authorList>
    </citation>
    <scope>NUCLEOTIDE SEQUENCE [LARGE SCALE GENOMIC DNA]</scope>
</reference>